<dbReference type="PANTHER" id="PTHR23407">
    <property type="entry name" value="ATPASE INHIBITOR/5-FORMYLTETRAHYDROFOLATE CYCLO-LIGASE"/>
    <property type="match status" value="1"/>
</dbReference>
<dbReference type="GO" id="GO:0009396">
    <property type="term" value="P:folic acid-containing compound biosynthetic process"/>
    <property type="evidence" value="ECO:0007669"/>
    <property type="project" value="TreeGrafter"/>
</dbReference>
<evidence type="ECO:0000256" key="5">
    <source>
        <dbReference type="RuleBase" id="RU361279"/>
    </source>
</evidence>
<name>A0A542ZTP7_RARFA</name>
<dbReference type="InterPro" id="IPR024185">
    <property type="entry name" value="FTHF_cligase-like_sf"/>
</dbReference>
<comment type="caution">
    <text evidence="7">The sequence shown here is derived from an EMBL/GenBank/DDBJ whole genome shotgun (WGS) entry which is preliminary data.</text>
</comment>
<proteinExistence type="inferred from homology"/>
<feature type="binding site" evidence="4">
    <location>
        <begin position="150"/>
        <end position="158"/>
    </location>
    <ligand>
        <name>ATP</name>
        <dbReference type="ChEBI" id="CHEBI:30616"/>
    </ligand>
</feature>
<feature type="binding site" evidence="4">
    <location>
        <position position="71"/>
    </location>
    <ligand>
        <name>substrate</name>
    </ligand>
</feature>
<dbReference type="EMBL" id="VFOS01000001">
    <property type="protein sequence ID" value="TQL63732.1"/>
    <property type="molecule type" value="Genomic_DNA"/>
</dbReference>
<reference evidence="7 8" key="1">
    <citation type="submission" date="2019-06" db="EMBL/GenBank/DDBJ databases">
        <title>Sequencing the genomes of 1000 actinobacteria strains.</title>
        <authorList>
            <person name="Klenk H.-P."/>
        </authorList>
    </citation>
    <scope>NUCLEOTIDE SEQUENCE [LARGE SCALE GENOMIC DNA]</scope>
    <source>
        <strain evidence="7 8">DSM 4813</strain>
    </source>
</reference>
<keyword evidence="3 4" id="KW-0067">ATP-binding</keyword>
<evidence type="ECO:0000256" key="2">
    <source>
        <dbReference type="ARBA" id="ARBA00022741"/>
    </source>
</evidence>
<gene>
    <name evidence="7" type="ORF">FB461_0203</name>
</gene>
<dbReference type="GO" id="GO:0035999">
    <property type="term" value="P:tetrahydrofolate interconversion"/>
    <property type="evidence" value="ECO:0007669"/>
    <property type="project" value="TreeGrafter"/>
</dbReference>
<organism evidence="7 8">
    <name type="scientific">Rarobacter faecitabidus</name>
    <dbReference type="NCBI Taxonomy" id="13243"/>
    <lineage>
        <taxon>Bacteria</taxon>
        <taxon>Bacillati</taxon>
        <taxon>Actinomycetota</taxon>
        <taxon>Actinomycetes</taxon>
        <taxon>Micrococcales</taxon>
        <taxon>Rarobacteraceae</taxon>
        <taxon>Rarobacter</taxon>
    </lineage>
</organism>
<comment type="similarity">
    <text evidence="1 5">Belongs to the 5-formyltetrahydrofolate cyclo-ligase family.</text>
</comment>
<dbReference type="Pfam" id="PF01812">
    <property type="entry name" value="5-FTHF_cyc-lig"/>
    <property type="match status" value="1"/>
</dbReference>
<dbReference type="SUPFAM" id="SSF100950">
    <property type="entry name" value="NagB/RpiA/CoA transferase-like"/>
    <property type="match status" value="1"/>
</dbReference>
<dbReference type="EC" id="6.3.3.2" evidence="5"/>
<dbReference type="GO" id="GO:0030272">
    <property type="term" value="F:5-formyltetrahydrofolate cyclo-ligase activity"/>
    <property type="evidence" value="ECO:0007669"/>
    <property type="project" value="UniProtKB-EC"/>
</dbReference>
<dbReference type="GO" id="GO:0005524">
    <property type="term" value="F:ATP binding"/>
    <property type="evidence" value="ECO:0007669"/>
    <property type="project" value="UniProtKB-KW"/>
</dbReference>
<keyword evidence="8" id="KW-1185">Reference proteome</keyword>
<dbReference type="PIRSF" id="PIRSF006806">
    <property type="entry name" value="FTHF_cligase"/>
    <property type="match status" value="1"/>
</dbReference>
<dbReference type="InterPro" id="IPR037171">
    <property type="entry name" value="NagB/RpiA_transferase-like"/>
</dbReference>
<dbReference type="InterPro" id="IPR002698">
    <property type="entry name" value="FTHF_cligase"/>
</dbReference>
<evidence type="ECO:0000313" key="8">
    <source>
        <dbReference type="Proteomes" id="UP000315389"/>
    </source>
</evidence>
<accession>A0A542ZTP7</accession>
<dbReference type="AlphaFoldDB" id="A0A542ZTP7"/>
<feature type="binding site" evidence="4">
    <location>
        <begin position="20"/>
        <end position="24"/>
    </location>
    <ligand>
        <name>ATP</name>
        <dbReference type="ChEBI" id="CHEBI:30616"/>
    </ligand>
</feature>
<keyword evidence="5" id="KW-0479">Metal-binding</keyword>
<dbReference type="Gene3D" id="3.40.50.10420">
    <property type="entry name" value="NagB/RpiA/CoA transferase-like"/>
    <property type="match status" value="1"/>
</dbReference>
<keyword evidence="7" id="KW-0436">Ligase</keyword>
<comment type="catalytic activity">
    <reaction evidence="5">
        <text>(6S)-5-formyl-5,6,7,8-tetrahydrofolate + ATP = (6R)-5,10-methenyltetrahydrofolate + ADP + phosphate</text>
        <dbReference type="Rhea" id="RHEA:10488"/>
        <dbReference type="ChEBI" id="CHEBI:30616"/>
        <dbReference type="ChEBI" id="CHEBI:43474"/>
        <dbReference type="ChEBI" id="CHEBI:57455"/>
        <dbReference type="ChEBI" id="CHEBI:57457"/>
        <dbReference type="ChEBI" id="CHEBI:456216"/>
        <dbReference type="EC" id="6.3.3.2"/>
    </reaction>
</comment>
<evidence type="ECO:0000256" key="1">
    <source>
        <dbReference type="ARBA" id="ARBA00010638"/>
    </source>
</evidence>
<keyword evidence="5" id="KW-0460">Magnesium</keyword>
<evidence type="ECO:0000313" key="7">
    <source>
        <dbReference type="EMBL" id="TQL63732.1"/>
    </source>
</evidence>
<dbReference type="PANTHER" id="PTHR23407:SF1">
    <property type="entry name" value="5-FORMYLTETRAHYDROFOLATE CYCLO-LIGASE"/>
    <property type="match status" value="1"/>
</dbReference>
<comment type="cofactor">
    <cofactor evidence="5">
        <name>Mg(2+)</name>
        <dbReference type="ChEBI" id="CHEBI:18420"/>
    </cofactor>
</comment>
<dbReference type="NCBIfam" id="TIGR02727">
    <property type="entry name" value="MTHFS_bact"/>
    <property type="match status" value="1"/>
</dbReference>
<protein>
    <recommendedName>
        <fullName evidence="5">5-formyltetrahydrofolate cyclo-ligase</fullName>
        <ecNumber evidence="5">6.3.3.2</ecNumber>
    </recommendedName>
</protein>
<keyword evidence="2 4" id="KW-0547">Nucleotide-binding</keyword>
<dbReference type="Proteomes" id="UP000315389">
    <property type="component" value="Unassembled WGS sequence"/>
</dbReference>
<feature type="region of interest" description="Disordered" evidence="6">
    <location>
        <begin position="1"/>
        <end position="23"/>
    </location>
</feature>
<dbReference type="GO" id="GO:0046872">
    <property type="term" value="F:metal ion binding"/>
    <property type="evidence" value="ECO:0007669"/>
    <property type="project" value="UniProtKB-KW"/>
</dbReference>
<dbReference type="RefSeq" id="WP_246045944.1">
    <property type="nucleotide sequence ID" value="NZ_BAAASV010000002.1"/>
</dbReference>
<evidence type="ECO:0000256" key="4">
    <source>
        <dbReference type="PIRSR" id="PIRSR006806-1"/>
    </source>
</evidence>
<sequence length="214" mass="23166">MVGAHQDLPPTDGMEPEDAKSTLRTALREARSHRSARRRAEAQDALGVIGSHLIKQRGDEVVALYAARPSEPSTADLMDRLSRAGVEVLLPLLGAGLARQWATFKGLDDLVERAPGRPPEPSGPALDMTEVSRASLILVPALAVDSAGCRLGQGGGWYDRVLTHVRPDATILAVVFQDEVFDDVEFTLPREPHDQLVHGAITPQEVITFTSVRK</sequence>
<evidence type="ECO:0000256" key="3">
    <source>
        <dbReference type="ARBA" id="ARBA00022840"/>
    </source>
</evidence>
<evidence type="ECO:0000256" key="6">
    <source>
        <dbReference type="SAM" id="MobiDB-lite"/>
    </source>
</evidence>